<dbReference type="Gene3D" id="3.30.420.240">
    <property type="match status" value="1"/>
</dbReference>
<dbReference type="Gene3D" id="3.40.50.300">
    <property type="entry name" value="P-loop containing nucleotide triphosphate hydrolases"/>
    <property type="match status" value="1"/>
</dbReference>
<organism evidence="2 3">
    <name type="scientific">Kistimonas scapharcae</name>
    <dbReference type="NCBI Taxonomy" id="1036133"/>
    <lineage>
        <taxon>Bacteria</taxon>
        <taxon>Pseudomonadati</taxon>
        <taxon>Pseudomonadota</taxon>
        <taxon>Gammaproteobacteria</taxon>
        <taxon>Oceanospirillales</taxon>
        <taxon>Endozoicomonadaceae</taxon>
        <taxon>Kistimonas</taxon>
    </lineage>
</organism>
<name>A0ABP8V4M6_9GAMM</name>
<evidence type="ECO:0000256" key="1">
    <source>
        <dbReference type="SAM" id="MobiDB-lite"/>
    </source>
</evidence>
<keyword evidence="3" id="KW-1185">Reference proteome</keyword>
<feature type="region of interest" description="Disordered" evidence="1">
    <location>
        <begin position="491"/>
        <end position="517"/>
    </location>
</feature>
<dbReference type="Proteomes" id="UP001500604">
    <property type="component" value="Unassembled WGS sequence"/>
</dbReference>
<dbReference type="InterPro" id="IPR027417">
    <property type="entry name" value="P-loop_NTPase"/>
</dbReference>
<dbReference type="InterPro" id="IPR012036">
    <property type="entry name" value="Phage_Mu_Gp28"/>
</dbReference>
<feature type="compositionally biased region" description="Basic and acidic residues" evidence="1">
    <location>
        <begin position="491"/>
        <end position="500"/>
    </location>
</feature>
<dbReference type="EMBL" id="BAABFL010000422">
    <property type="protein sequence ID" value="GAA4650832.1"/>
    <property type="molecule type" value="Genomic_DNA"/>
</dbReference>
<comment type="caution">
    <text evidence="2">The sequence shown here is derived from an EMBL/GenBank/DDBJ whole genome shotgun (WGS) entry which is preliminary data.</text>
</comment>
<dbReference type="RefSeq" id="WP_345197085.1">
    <property type="nucleotide sequence ID" value="NZ_BAABFL010000422.1"/>
</dbReference>
<dbReference type="PIRSF" id="PIRSF007056">
    <property type="entry name" value="UCP007056"/>
    <property type="match status" value="1"/>
</dbReference>
<gene>
    <name evidence="2" type="ORF">GCM10023116_31150</name>
</gene>
<evidence type="ECO:0000313" key="2">
    <source>
        <dbReference type="EMBL" id="GAA4650832.1"/>
    </source>
</evidence>
<sequence>MQKSLTGCSMDTTDSVLLGYQQRWIADESQLKIAEKSRRTGITWAEAADATLTAAADKKAGGRNHFYIGSNKEMAREFIEAVAMWAGAFNKAALEVREEIFQDDDEKEILTYVVYFPHSGFKVQALSSNPKNLRGMQGNVTIDEAAFHDRLAEVLKAALALTMWGAKVRLISTHNGVDNLFNELINDSRAGKKRFVVHRITLDDALDDGLYKRICQVSGQPWSQEAQDRWRENLLNDTATKEDALEEYFCVPKASGGSYLTRVLIESRMVEAPVLRFEGTEAFNNWDESQRIAVMQDWLEETVKPLLDALNPALMHCFGEDFARTGDLTDIVPLEIGQDLKRRCPFIVELKNVPFKNQEQVLFYIVDRLPRFCGGKMDASGNGAYLAEQARYRYGSGMVEEVKMTQAWYLENMPPFKAAFEDDMIAVPRHEDVLSDLRAIQVIRGVPKLPDGNTSSGKNKRHGDSAIALCMAWSASKMDTIEYAYHPVRGHDRHKDDIKPRQIRTGRGLRANRGSLL</sequence>
<evidence type="ECO:0000313" key="3">
    <source>
        <dbReference type="Proteomes" id="UP001500604"/>
    </source>
</evidence>
<reference evidence="3" key="1">
    <citation type="journal article" date="2019" name="Int. J. Syst. Evol. Microbiol.">
        <title>The Global Catalogue of Microorganisms (GCM) 10K type strain sequencing project: providing services to taxonomists for standard genome sequencing and annotation.</title>
        <authorList>
            <consortium name="The Broad Institute Genomics Platform"/>
            <consortium name="The Broad Institute Genome Sequencing Center for Infectious Disease"/>
            <person name="Wu L."/>
            <person name="Ma J."/>
        </authorList>
    </citation>
    <scope>NUCLEOTIDE SEQUENCE [LARGE SCALE GENOMIC DNA]</scope>
    <source>
        <strain evidence="3">JCM 17805</strain>
    </source>
</reference>
<proteinExistence type="predicted"/>
<protein>
    <submittedName>
        <fullName evidence="2">Terminase family protein</fullName>
    </submittedName>
</protein>
<accession>A0ABP8V4M6</accession>